<dbReference type="AlphaFoldDB" id="A0A9D1EYX8"/>
<accession>A0A9D1EYX8</accession>
<reference evidence="1" key="2">
    <citation type="journal article" date="2021" name="PeerJ">
        <title>Extensive microbial diversity within the chicken gut microbiome revealed by metagenomics and culture.</title>
        <authorList>
            <person name="Gilroy R."/>
            <person name="Ravi A."/>
            <person name="Getino M."/>
            <person name="Pursley I."/>
            <person name="Horton D.L."/>
            <person name="Alikhan N.F."/>
            <person name="Baker D."/>
            <person name="Gharbi K."/>
            <person name="Hall N."/>
            <person name="Watson M."/>
            <person name="Adriaenssens E.M."/>
            <person name="Foster-Nyarko E."/>
            <person name="Jarju S."/>
            <person name="Secka A."/>
            <person name="Antonio M."/>
            <person name="Oren A."/>
            <person name="Chaudhuri R.R."/>
            <person name="La Ragione R."/>
            <person name="Hildebrand F."/>
            <person name="Pallen M.J."/>
        </authorList>
    </citation>
    <scope>NUCLEOTIDE SEQUENCE</scope>
    <source>
        <strain evidence="1">6276</strain>
    </source>
</reference>
<comment type="caution">
    <text evidence="1">The sequence shown here is derived from an EMBL/GenBank/DDBJ whole genome shotgun (WGS) entry which is preliminary data.</text>
</comment>
<gene>
    <name evidence="1" type="ORF">IAC10_07035</name>
</gene>
<evidence type="ECO:0000313" key="2">
    <source>
        <dbReference type="Proteomes" id="UP000823928"/>
    </source>
</evidence>
<proteinExistence type="predicted"/>
<dbReference type="EMBL" id="DVIU01000137">
    <property type="protein sequence ID" value="HIS36368.1"/>
    <property type="molecule type" value="Genomic_DNA"/>
</dbReference>
<name>A0A9D1EYX8_9BACT</name>
<dbReference type="Proteomes" id="UP000823928">
    <property type="component" value="Unassembled WGS sequence"/>
</dbReference>
<evidence type="ECO:0000313" key="1">
    <source>
        <dbReference type="EMBL" id="HIS36368.1"/>
    </source>
</evidence>
<sequence>MPVKAEEKPLYLHNRNDCIYLGSNKRRDYYFCKKPLDLSSGVLIIRLSNRPSDYFSMPLSVLTEALKLGEIDNDSAFGDCYFYYLKYKNFNS</sequence>
<reference evidence="1" key="1">
    <citation type="submission" date="2020-10" db="EMBL/GenBank/DDBJ databases">
        <authorList>
            <person name="Gilroy R."/>
        </authorList>
    </citation>
    <scope>NUCLEOTIDE SEQUENCE</scope>
    <source>
        <strain evidence="1">6276</strain>
    </source>
</reference>
<protein>
    <submittedName>
        <fullName evidence="1">Uncharacterized protein</fullName>
    </submittedName>
</protein>
<organism evidence="1 2">
    <name type="scientific">Candidatus Scatousia excrementigallinarum</name>
    <dbReference type="NCBI Taxonomy" id="2840935"/>
    <lineage>
        <taxon>Bacteria</taxon>
        <taxon>Candidatus Scatousia</taxon>
    </lineage>
</organism>